<name>A0ABU4DVB6_9DEIO</name>
<evidence type="ECO:0000313" key="2">
    <source>
        <dbReference type="EMBL" id="MDV6376389.1"/>
    </source>
</evidence>
<dbReference type="SUPFAM" id="SSF140931">
    <property type="entry name" value="Fic-like"/>
    <property type="match status" value="1"/>
</dbReference>
<keyword evidence="3" id="KW-1185">Reference proteome</keyword>
<organism evidence="2 3">
    <name type="scientific">Deinococcus arenicola</name>
    <dbReference type="NCBI Taxonomy" id="2994950"/>
    <lineage>
        <taxon>Bacteria</taxon>
        <taxon>Thermotogati</taxon>
        <taxon>Deinococcota</taxon>
        <taxon>Deinococci</taxon>
        <taxon>Deinococcales</taxon>
        <taxon>Deinococcaceae</taxon>
        <taxon>Deinococcus</taxon>
    </lineage>
</organism>
<dbReference type="InterPro" id="IPR003812">
    <property type="entry name" value="Fido"/>
</dbReference>
<reference evidence="2 3" key="1">
    <citation type="submission" date="2022-11" db="EMBL/GenBank/DDBJ databases">
        <title>Deinococcus ZS9-10, Low Temperature and Draught-tolerating, UV-resistant Bacteria from Continental Antarctica.</title>
        <authorList>
            <person name="Cheng L."/>
        </authorList>
    </citation>
    <scope>NUCLEOTIDE SEQUENCE [LARGE SCALE GENOMIC DNA]</scope>
    <source>
        <strain evidence="2 3">ZS9-10</strain>
    </source>
</reference>
<gene>
    <name evidence="2" type="ORF">ORD21_17485</name>
</gene>
<dbReference type="RefSeq" id="WP_317641749.1">
    <property type="nucleotide sequence ID" value="NZ_JAPMIV010000060.1"/>
</dbReference>
<dbReference type="Pfam" id="PF02661">
    <property type="entry name" value="Fic"/>
    <property type="match status" value="1"/>
</dbReference>
<comment type="caution">
    <text evidence="2">The sequence shown here is derived from an EMBL/GenBank/DDBJ whole genome shotgun (WGS) entry which is preliminary data.</text>
</comment>
<evidence type="ECO:0000259" key="1">
    <source>
        <dbReference type="PROSITE" id="PS51459"/>
    </source>
</evidence>
<dbReference type="PROSITE" id="PS51459">
    <property type="entry name" value="FIDO"/>
    <property type="match status" value="1"/>
</dbReference>
<dbReference type="Gene3D" id="1.10.3290.10">
    <property type="entry name" value="Fido-like domain"/>
    <property type="match status" value="1"/>
</dbReference>
<feature type="domain" description="Fido" evidence="1">
    <location>
        <begin position="28"/>
        <end position="124"/>
    </location>
</feature>
<dbReference type="InterPro" id="IPR036597">
    <property type="entry name" value="Fido-like_dom_sf"/>
</dbReference>
<sequence length="124" mass="14207">MADQPLNEGRLTFARIRELQADPVQGHFDTAHLREVHRRIFQDLDHHRPGEFRADAPGHFKMRELEASGERHVVGYARGNEIAERLDQVLDSLRGGDTLKALGTKEFAERMGQLYGDLDHIHPF</sequence>
<dbReference type="Proteomes" id="UP001276150">
    <property type="component" value="Unassembled WGS sequence"/>
</dbReference>
<proteinExistence type="predicted"/>
<evidence type="ECO:0000313" key="3">
    <source>
        <dbReference type="Proteomes" id="UP001276150"/>
    </source>
</evidence>
<protein>
    <submittedName>
        <fullName evidence="2">Fic family protein</fullName>
    </submittedName>
</protein>
<accession>A0ABU4DVB6</accession>
<dbReference type="EMBL" id="JAPMIV010000060">
    <property type="protein sequence ID" value="MDV6376389.1"/>
    <property type="molecule type" value="Genomic_DNA"/>
</dbReference>